<dbReference type="EMBL" id="CM020620">
    <property type="protein sequence ID" value="KAK1867075.1"/>
    <property type="molecule type" value="Genomic_DNA"/>
</dbReference>
<organism evidence="1 2">
    <name type="scientific">Pyropia yezoensis</name>
    <name type="common">Susabi-nori</name>
    <name type="synonym">Porphyra yezoensis</name>
    <dbReference type="NCBI Taxonomy" id="2788"/>
    <lineage>
        <taxon>Eukaryota</taxon>
        <taxon>Rhodophyta</taxon>
        <taxon>Bangiophyceae</taxon>
        <taxon>Bangiales</taxon>
        <taxon>Bangiaceae</taxon>
        <taxon>Pyropia</taxon>
    </lineage>
</organism>
<sequence length="188" mass="19113">MARHLAEDLLDVPAAIGLLRRAIDLRERHGQWATAANAETHVALGRVLGKGGDLPAAEFHLRVAVSIHEHHADAVARGGSVGSSGRGGGDGGGDSGGVGGGDGGDGGGCGGPEALGDLLHYTAVVADRQRHRVDAEGLYRRALAVYRAGRVGGDNVGLALNNLALNLKKQGRAAEGEAFKASYFAVAT</sequence>
<proteinExistence type="predicted"/>
<dbReference type="Proteomes" id="UP000798662">
    <property type="component" value="Chromosome 3"/>
</dbReference>
<accession>A0ACC3CA33</accession>
<protein>
    <submittedName>
        <fullName evidence="1">Uncharacterized protein</fullName>
    </submittedName>
</protein>
<keyword evidence="2" id="KW-1185">Reference proteome</keyword>
<evidence type="ECO:0000313" key="2">
    <source>
        <dbReference type="Proteomes" id="UP000798662"/>
    </source>
</evidence>
<gene>
    <name evidence="1" type="ORF">I4F81_009585</name>
</gene>
<comment type="caution">
    <text evidence="1">The sequence shown here is derived from an EMBL/GenBank/DDBJ whole genome shotgun (WGS) entry which is preliminary data.</text>
</comment>
<name>A0ACC3CA33_PYRYE</name>
<evidence type="ECO:0000313" key="1">
    <source>
        <dbReference type="EMBL" id="KAK1867075.1"/>
    </source>
</evidence>
<reference evidence="1" key="1">
    <citation type="submission" date="2019-11" db="EMBL/GenBank/DDBJ databases">
        <title>Nori genome reveals adaptations in red seaweeds to the harsh intertidal environment.</title>
        <authorList>
            <person name="Wang D."/>
            <person name="Mao Y."/>
        </authorList>
    </citation>
    <scope>NUCLEOTIDE SEQUENCE</scope>
    <source>
        <tissue evidence="1">Gametophyte</tissue>
    </source>
</reference>